<dbReference type="GO" id="GO:0004061">
    <property type="term" value="F:arylformamidase activity"/>
    <property type="evidence" value="ECO:0007669"/>
    <property type="project" value="InterPro"/>
</dbReference>
<proteinExistence type="predicted"/>
<gene>
    <name evidence="1" type="ORF">GB881_04310</name>
</gene>
<accession>A0A6N7EDU6</accession>
<dbReference type="Proteomes" id="UP000437709">
    <property type="component" value="Unassembled WGS sequence"/>
</dbReference>
<dbReference type="EMBL" id="WHPC01000009">
    <property type="protein sequence ID" value="MPV36279.1"/>
    <property type="molecule type" value="Genomic_DNA"/>
</dbReference>
<dbReference type="Gene3D" id="3.50.30.50">
    <property type="entry name" value="Putative cyclase"/>
    <property type="match status" value="1"/>
</dbReference>
<dbReference type="GO" id="GO:0019441">
    <property type="term" value="P:L-tryptophan catabolic process to kynurenine"/>
    <property type="evidence" value="ECO:0007669"/>
    <property type="project" value="InterPro"/>
</dbReference>
<dbReference type="InterPro" id="IPR007325">
    <property type="entry name" value="KFase/CYL"/>
</dbReference>
<sequence length="215" mass="22423">MPLVDLSHDIEHGMLTYPGLPGPEIGEHLTFDASRESYAAGTEFAIGRISMVANTGTYLDTPAHRYRDGHDLAGLALERCADLPAVVVDADGVVEADAFAGLAVSGAAVLLRTGWDRHWGTDRYGDPAHPSLTAEGARALVDGGAVLVGIDSVNIDATTTGERPAHSLLLGAGIPVVEHLTNLAELPTTGARFTAVPPKVRGMATFPVRAFAVVP</sequence>
<keyword evidence="2" id="KW-1185">Reference proteome</keyword>
<dbReference type="AlphaFoldDB" id="A0A6N7EDU6"/>
<dbReference type="InterPro" id="IPR037175">
    <property type="entry name" value="KFase_sf"/>
</dbReference>
<protein>
    <submittedName>
        <fullName evidence="1">Cyclase family protein</fullName>
    </submittedName>
</protein>
<evidence type="ECO:0000313" key="1">
    <source>
        <dbReference type="EMBL" id="MPV36279.1"/>
    </source>
</evidence>
<dbReference type="OrthoDB" id="7067800at2"/>
<name>A0A6N7EDU6_9MICO</name>
<dbReference type="PANTHER" id="PTHR31118:SF32">
    <property type="entry name" value="KYNURENINE FORMAMIDASE"/>
    <property type="match status" value="1"/>
</dbReference>
<dbReference type="SUPFAM" id="SSF102198">
    <property type="entry name" value="Putative cyclase"/>
    <property type="match status" value="1"/>
</dbReference>
<evidence type="ECO:0000313" key="2">
    <source>
        <dbReference type="Proteomes" id="UP000437709"/>
    </source>
</evidence>
<dbReference type="Pfam" id="PF04199">
    <property type="entry name" value="Cyclase"/>
    <property type="match status" value="1"/>
</dbReference>
<reference evidence="1 2" key="1">
    <citation type="submission" date="2019-10" db="EMBL/GenBank/DDBJ databases">
        <title>Georgenia wutianyii sp. nov. and Georgenia yuyongxinii sp. nov. isolated from plateau pika (Ochotona curzoniae) in the Qinghai-Tibet plateau of China.</title>
        <authorList>
            <person name="Tian Z."/>
        </authorList>
    </citation>
    <scope>NUCLEOTIDE SEQUENCE [LARGE SCALE GENOMIC DNA]</scope>
    <source>
        <strain evidence="1 2">JCM 19765</strain>
    </source>
</reference>
<organism evidence="1 2">
    <name type="scientific">Georgenia subflava</name>
    <dbReference type="NCBI Taxonomy" id="1622177"/>
    <lineage>
        <taxon>Bacteria</taxon>
        <taxon>Bacillati</taxon>
        <taxon>Actinomycetota</taxon>
        <taxon>Actinomycetes</taxon>
        <taxon>Micrococcales</taxon>
        <taxon>Bogoriellaceae</taxon>
        <taxon>Georgenia</taxon>
    </lineage>
</organism>
<dbReference type="PANTHER" id="PTHR31118">
    <property type="entry name" value="CYCLASE-LIKE PROTEIN 2"/>
    <property type="match status" value="1"/>
</dbReference>
<comment type="caution">
    <text evidence="1">The sequence shown here is derived from an EMBL/GenBank/DDBJ whole genome shotgun (WGS) entry which is preliminary data.</text>
</comment>
<dbReference type="RefSeq" id="WP_152196067.1">
    <property type="nucleotide sequence ID" value="NZ_VUKD01000004.1"/>
</dbReference>